<accession>R7UCW3</accession>
<sequence length="113" mass="12934">MSGLVQCLYCLEIFGSVASLAQHKHQRHQHEWLEEEAIEKEEEEVKRINMNSDIKEEKDAPSVINHTELLYDFDDKQMEKEIQTEKVDLKFSIIEGNGSAVAADSSAVTKKEN</sequence>
<evidence type="ECO:0000313" key="3">
    <source>
        <dbReference type="EnsemblMetazoa" id="CapteP198887"/>
    </source>
</evidence>
<evidence type="ECO:0000313" key="2">
    <source>
        <dbReference type="EMBL" id="ELU01638.1"/>
    </source>
</evidence>
<feature type="non-terminal residue" evidence="2">
    <location>
        <position position="113"/>
    </location>
</feature>
<dbReference type="Proteomes" id="UP000014760">
    <property type="component" value="Unassembled WGS sequence"/>
</dbReference>
<dbReference type="EMBL" id="AMQN01009165">
    <property type="status" value="NOT_ANNOTATED_CDS"/>
    <property type="molecule type" value="Genomic_DNA"/>
</dbReference>
<dbReference type="PROSITE" id="PS00028">
    <property type="entry name" value="ZINC_FINGER_C2H2_1"/>
    <property type="match status" value="1"/>
</dbReference>
<protein>
    <recommendedName>
        <fullName evidence="1">C2H2-type domain-containing protein</fullName>
    </recommendedName>
</protein>
<keyword evidence="4" id="KW-1185">Reference proteome</keyword>
<feature type="domain" description="C2H2-type" evidence="1">
    <location>
        <begin position="7"/>
        <end position="28"/>
    </location>
</feature>
<reference evidence="3" key="3">
    <citation type="submission" date="2015-06" db="UniProtKB">
        <authorList>
            <consortium name="EnsemblMetazoa"/>
        </authorList>
    </citation>
    <scope>IDENTIFICATION</scope>
</reference>
<evidence type="ECO:0000259" key="1">
    <source>
        <dbReference type="PROSITE" id="PS00028"/>
    </source>
</evidence>
<dbReference type="InterPro" id="IPR013087">
    <property type="entry name" value="Znf_C2H2_type"/>
</dbReference>
<organism evidence="2">
    <name type="scientific">Capitella teleta</name>
    <name type="common">Polychaete worm</name>
    <dbReference type="NCBI Taxonomy" id="283909"/>
    <lineage>
        <taxon>Eukaryota</taxon>
        <taxon>Metazoa</taxon>
        <taxon>Spiralia</taxon>
        <taxon>Lophotrochozoa</taxon>
        <taxon>Annelida</taxon>
        <taxon>Polychaeta</taxon>
        <taxon>Sedentaria</taxon>
        <taxon>Scolecida</taxon>
        <taxon>Capitellidae</taxon>
        <taxon>Capitella</taxon>
    </lineage>
</organism>
<gene>
    <name evidence="2" type="ORF">CAPTEDRAFT_198887</name>
</gene>
<evidence type="ECO:0000313" key="4">
    <source>
        <dbReference type="Proteomes" id="UP000014760"/>
    </source>
</evidence>
<reference evidence="4" key="1">
    <citation type="submission" date="2012-12" db="EMBL/GenBank/DDBJ databases">
        <authorList>
            <person name="Hellsten U."/>
            <person name="Grimwood J."/>
            <person name="Chapman J.A."/>
            <person name="Shapiro H."/>
            <person name="Aerts A."/>
            <person name="Otillar R.P."/>
            <person name="Terry A.Y."/>
            <person name="Boore J.L."/>
            <person name="Simakov O."/>
            <person name="Marletaz F."/>
            <person name="Cho S.-J."/>
            <person name="Edsinger-Gonzales E."/>
            <person name="Havlak P."/>
            <person name="Kuo D.-H."/>
            <person name="Larsson T."/>
            <person name="Lv J."/>
            <person name="Arendt D."/>
            <person name="Savage R."/>
            <person name="Osoegawa K."/>
            <person name="de Jong P."/>
            <person name="Lindberg D.R."/>
            <person name="Seaver E.C."/>
            <person name="Weisblat D.A."/>
            <person name="Putnam N.H."/>
            <person name="Grigoriev I.V."/>
            <person name="Rokhsar D.S."/>
        </authorList>
    </citation>
    <scope>NUCLEOTIDE SEQUENCE</scope>
    <source>
        <strain evidence="4">I ESC-2004</strain>
    </source>
</reference>
<dbReference type="EnsemblMetazoa" id="CapteT198887">
    <property type="protein sequence ID" value="CapteP198887"/>
    <property type="gene ID" value="CapteG198887"/>
</dbReference>
<dbReference type="HOGENOM" id="CLU_2139631_0_0_1"/>
<dbReference type="EMBL" id="KB304845">
    <property type="protein sequence ID" value="ELU01638.1"/>
    <property type="molecule type" value="Genomic_DNA"/>
</dbReference>
<name>R7UCW3_CAPTE</name>
<dbReference type="AlphaFoldDB" id="R7UCW3"/>
<proteinExistence type="predicted"/>
<reference evidence="2 4" key="2">
    <citation type="journal article" date="2013" name="Nature">
        <title>Insights into bilaterian evolution from three spiralian genomes.</title>
        <authorList>
            <person name="Simakov O."/>
            <person name="Marletaz F."/>
            <person name="Cho S.J."/>
            <person name="Edsinger-Gonzales E."/>
            <person name="Havlak P."/>
            <person name="Hellsten U."/>
            <person name="Kuo D.H."/>
            <person name="Larsson T."/>
            <person name="Lv J."/>
            <person name="Arendt D."/>
            <person name="Savage R."/>
            <person name="Osoegawa K."/>
            <person name="de Jong P."/>
            <person name="Grimwood J."/>
            <person name="Chapman J.A."/>
            <person name="Shapiro H."/>
            <person name="Aerts A."/>
            <person name="Otillar R.P."/>
            <person name="Terry A.Y."/>
            <person name="Boore J.L."/>
            <person name="Grigoriev I.V."/>
            <person name="Lindberg D.R."/>
            <person name="Seaver E.C."/>
            <person name="Weisblat D.A."/>
            <person name="Putnam N.H."/>
            <person name="Rokhsar D.S."/>
        </authorList>
    </citation>
    <scope>NUCLEOTIDE SEQUENCE</scope>
    <source>
        <strain evidence="2 4">I ESC-2004</strain>
    </source>
</reference>